<evidence type="ECO:0000313" key="2">
    <source>
        <dbReference type="EMBL" id="MBM2413412.1"/>
    </source>
</evidence>
<gene>
    <name evidence="2" type="ORF">JQX41_13935</name>
    <name evidence="3" type="ORF">JQX48_13945</name>
</gene>
<dbReference type="AlphaFoldDB" id="A0A9Q2S5S0"/>
<sequence>MHGHGHMHGANGGGHDMANMPGLQGENATAAESAELAIMFQRFQTMSREVENLPNGIRTVTRSTDPEVMDALVNHTVGMIDRVGQMNDPKIFIQSPTLDIFFARGDSILSEVDVTEDGVIVIQTSDDPDVVAALHTHAAEVTAMVEQGMHAVHQMMMQRSSN</sequence>
<comment type="caution">
    <text evidence="2">The sequence shown here is derived from an EMBL/GenBank/DDBJ whole genome shotgun (WGS) entry which is preliminary data.</text>
</comment>
<name>A0A9Q2S5S0_9RHOB</name>
<evidence type="ECO:0000313" key="5">
    <source>
        <dbReference type="Proteomes" id="UP000809440"/>
    </source>
</evidence>
<accession>A0A9Q2S5S0</accession>
<evidence type="ECO:0000313" key="4">
    <source>
        <dbReference type="Proteomes" id="UP000755667"/>
    </source>
</evidence>
<proteinExistence type="predicted"/>
<dbReference type="Proteomes" id="UP000809440">
    <property type="component" value="Unassembled WGS sequence"/>
</dbReference>
<feature type="region of interest" description="Disordered" evidence="1">
    <location>
        <begin position="1"/>
        <end position="23"/>
    </location>
</feature>
<keyword evidence="5" id="KW-1185">Reference proteome</keyword>
<dbReference type="EMBL" id="JAFBXE010000008">
    <property type="protein sequence ID" value="MBM2413412.1"/>
    <property type="molecule type" value="Genomic_DNA"/>
</dbReference>
<dbReference type="Proteomes" id="UP000755667">
    <property type="component" value="Unassembled WGS sequence"/>
</dbReference>
<dbReference type="OrthoDB" id="1525003at2"/>
<organism evidence="2 4">
    <name type="scientific">Marivita cryptomonadis</name>
    <dbReference type="NCBI Taxonomy" id="505252"/>
    <lineage>
        <taxon>Bacteria</taxon>
        <taxon>Pseudomonadati</taxon>
        <taxon>Pseudomonadota</taxon>
        <taxon>Alphaproteobacteria</taxon>
        <taxon>Rhodobacterales</taxon>
        <taxon>Roseobacteraceae</taxon>
        <taxon>Marivita</taxon>
    </lineage>
</organism>
<evidence type="ECO:0000313" key="3">
    <source>
        <dbReference type="EMBL" id="MBM2418081.1"/>
    </source>
</evidence>
<evidence type="ECO:0000256" key="1">
    <source>
        <dbReference type="SAM" id="MobiDB-lite"/>
    </source>
</evidence>
<reference evidence="2 5" key="1">
    <citation type="submission" date="2021-01" db="EMBL/GenBank/DDBJ databases">
        <title>Diatom-associated Roseobacters Show Island Model of Population Structure.</title>
        <authorList>
            <person name="Qu L."/>
            <person name="Feng X."/>
            <person name="Chen Y."/>
            <person name="Li L."/>
            <person name="Wang X."/>
            <person name="Hu Z."/>
            <person name="Wang H."/>
            <person name="Luo H."/>
        </authorList>
    </citation>
    <scope>NUCLEOTIDE SEQUENCE</scope>
    <source>
        <strain evidence="3 5">CC28-63</strain>
        <strain evidence="2">CC28-69</strain>
    </source>
</reference>
<dbReference type="EMBL" id="JAFBXF010000008">
    <property type="protein sequence ID" value="MBM2418081.1"/>
    <property type="molecule type" value="Genomic_DNA"/>
</dbReference>
<protein>
    <submittedName>
        <fullName evidence="2">Uncharacterized protein</fullName>
    </submittedName>
</protein>